<dbReference type="AlphaFoldDB" id="A0A1Y5ICJ4"/>
<dbReference type="PANTHER" id="PTHR31551:SF1">
    <property type="entry name" value="COILED-COIL DOMAIN-CONTAINING PROTEIN 12"/>
    <property type="match status" value="1"/>
</dbReference>
<reference evidence="1" key="1">
    <citation type="submission" date="2017-04" db="EMBL/GenBank/DDBJ databases">
        <title>Population genomics of picophytoplankton unveils novel chromosome hypervariability.</title>
        <authorList>
            <consortium name="DOE Joint Genome Institute"/>
            <person name="Blanc-Mathieu R."/>
            <person name="Krasovec M."/>
            <person name="Hebrard M."/>
            <person name="Yau S."/>
            <person name="Desgranges E."/>
            <person name="Martin J."/>
            <person name="Schackwitz W."/>
            <person name="Kuo A."/>
            <person name="Salin G."/>
            <person name="Donnadieu C."/>
            <person name="Desdevises Y."/>
            <person name="Sanchez-Ferandin S."/>
            <person name="Moreau H."/>
            <person name="Rivals E."/>
            <person name="Grigoriev I.V."/>
            <person name="Grimsley N."/>
            <person name="Eyre-Walker A."/>
            <person name="Piganeau G."/>
        </authorList>
    </citation>
    <scope>NUCLEOTIDE SEQUENCE [LARGE SCALE GENOMIC DNA]</scope>
    <source>
        <strain evidence="1">RCC 1115</strain>
    </source>
</reference>
<gene>
    <name evidence="1" type="ORF">BE221DRAFT_47940</name>
</gene>
<organism evidence="1">
    <name type="scientific">Ostreococcus tauri</name>
    <name type="common">Marine green alga</name>
    <dbReference type="NCBI Taxonomy" id="70448"/>
    <lineage>
        <taxon>Eukaryota</taxon>
        <taxon>Viridiplantae</taxon>
        <taxon>Chlorophyta</taxon>
        <taxon>Mamiellophyceae</taxon>
        <taxon>Mamiellales</taxon>
        <taxon>Bathycoccaceae</taxon>
        <taxon>Ostreococcus</taxon>
    </lineage>
</organism>
<sequence length="111" mass="12041">RVDEATDADGAAATTGTTTIAFRNYVPRDGDLASLKVTATTAPALAVPSGEGRETVALTLEPNVGDVDPSTIAPRRANWDLKRDVARRLEKLEKRTRRALVDIAREEEGRR</sequence>
<protein>
    <submittedName>
        <fullName evidence="1">mRNA splicing factor</fullName>
    </submittedName>
</protein>
<evidence type="ECO:0000313" key="1">
    <source>
        <dbReference type="EMBL" id="OUS45944.1"/>
    </source>
</evidence>
<proteinExistence type="predicted"/>
<feature type="non-terminal residue" evidence="1">
    <location>
        <position position="111"/>
    </location>
</feature>
<dbReference type="GO" id="GO:0005684">
    <property type="term" value="C:U2-type spliceosomal complex"/>
    <property type="evidence" value="ECO:0007669"/>
    <property type="project" value="TreeGrafter"/>
</dbReference>
<dbReference type="Proteomes" id="UP000195557">
    <property type="component" value="Unassembled WGS sequence"/>
</dbReference>
<dbReference type="PANTHER" id="PTHR31551">
    <property type="entry name" value="PRE-MRNA-SPLICING FACTOR CWF18"/>
    <property type="match status" value="1"/>
</dbReference>
<dbReference type="EMBL" id="KZ155785">
    <property type="protein sequence ID" value="OUS45944.1"/>
    <property type="molecule type" value="Genomic_DNA"/>
</dbReference>
<name>A0A1Y5ICJ4_OSTTA</name>
<dbReference type="GO" id="GO:0071014">
    <property type="term" value="C:post-mRNA release spliceosomal complex"/>
    <property type="evidence" value="ECO:0007669"/>
    <property type="project" value="TreeGrafter"/>
</dbReference>
<dbReference type="InterPro" id="IPR013169">
    <property type="entry name" value="mRNA_splic_Cwf18-like"/>
</dbReference>
<dbReference type="Pfam" id="PF08315">
    <property type="entry name" value="cwf18"/>
    <property type="match status" value="1"/>
</dbReference>
<feature type="non-terminal residue" evidence="1">
    <location>
        <position position="1"/>
    </location>
</feature>
<accession>A0A1Y5ICJ4</accession>